<keyword evidence="1" id="KW-0472">Membrane</keyword>
<evidence type="ECO:0000313" key="3">
    <source>
        <dbReference type="Proteomes" id="UP000270296"/>
    </source>
</evidence>
<keyword evidence="3" id="KW-1185">Reference proteome</keyword>
<dbReference type="GO" id="GO:0098554">
    <property type="term" value="C:cytoplasmic side of endoplasmic reticulum membrane"/>
    <property type="evidence" value="ECO:0007669"/>
    <property type="project" value="TreeGrafter"/>
</dbReference>
<feature type="transmembrane region" description="Helical" evidence="1">
    <location>
        <begin position="132"/>
        <end position="155"/>
    </location>
</feature>
<dbReference type="GO" id="GO:0030660">
    <property type="term" value="C:Golgi-associated vesicle membrane"/>
    <property type="evidence" value="ECO:0007669"/>
    <property type="project" value="TreeGrafter"/>
</dbReference>
<evidence type="ECO:0000313" key="4">
    <source>
        <dbReference type="WBParaSite" id="SBAD_0000599201-mRNA-1"/>
    </source>
</evidence>
<dbReference type="GO" id="GO:0005765">
    <property type="term" value="C:lysosomal membrane"/>
    <property type="evidence" value="ECO:0007669"/>
    <property type="project" value="TreeGrafter"/>
</dbReference>
<dbReference type="PANTHER" id="PTHR12174:SF103">
    <property type="entry name" value="INTRAMEMBRANE PROTEASE (IMPAS) FAMILY"/>
    <property type="match status" value="1"/>
</dbReference>
<dbReference type="AlphaFoldDB" id="A0A183IQ67"/>
<dbReference type="Proteomes" id="UP000270296">
    <property type="component" value="Unassembled WGS sequence"/>
</dbReference>
<name>A0A183IQ67_9BILA</name>
<reference evidence="4" key="1">
    <citation type="submission" date="2016-06" db="UniProtKB">
        <authorList>
            <consortium name="WormBaseParasite"/>
        </authorList>
    </citation>
    <scope>IDENTIFICATION</scope>
</reference>
<dbReference type="GO" id="GO:0098553">
    <property type="term" value="C:lumenal side of endoplasmic reticulum membrane"/>
    <property type="evidence" value="ECO:0007669"/>
    <property type="project" value="TreeGrafter"/>
</dbReference>
<evidence type="ECO:0000313" key="2">
    <source>
        <dbReference type="EMBL" id="VDP08242.1"/>
    </source>
</evidence>
<protein>
    <submittedName>
        <fullName evidence="4">ULP_PROTEASE domain-containing protein</fullName>
    </submittedName>
</protein>
<gene>
    <name evidence="2" type="ORF">SBAD_LOCUS5764</name>
</gene>
<organism evidence="4">
    <name type="scientific">Soboliphyme baturini</name>
    <dbReference type="NCBI Taxonomy" id="241478"/>
    <lineage>
        <taxon>Eukaryota</taxon>
        <taxon>Metazoa</taxon>
        <taxon>Ecdysozoa</taxon>
        <taxon>Nematoda</taxon>
        <taxon>Enoplea</taxon>
        <taxon>Dorylaimia</taxon>
        <taxon>Dioctophymatida</taxon>
        <taxon>Dioctophymatoidea</taxon>
        <taxon>Soboliphymatidae</taxon>
        <taxon>Soboliphyme</taxon>
    </lineage>
</organism>
<dbReference type="PANTHER" id="PTHR12174">
    <property type="entry name" value="SIGNAL PEPTIDE PEPTIDASE"/>
    <property type="match status" value="1"/>
</dbReference>
<reference evidence="2 3" key="2">
    <citation type="submission" date="2018-11" db="EMBL/GenBank/DDBJ databases">
        <authorList>
            <consortium name="Pathogen Informatics"/>
        </authorList>
    </citation>
    <scope>NUCLEOTIDE SEQUENCE [LARGE SCALE GENOMIC DNA]</scope>
</reference>
<dbReference type="EMBL" id="UZAM01009227">
    <property type="protein sequence ID" value="VDP08242.1"/>
    <property type="molecule type" value="Genomic_DNA"/>
</dbReference>
<dbReference type="GO" id="GO:0033619">
    <property type="term" value="P:membrane protein proteolysis"/>
    <property type="evidence" value="ECO:0007669"/>
    <property type="project" value="TreeGrafter"/>
</dbReference>
<accession>A0A183IQ67</accession>
<sequence length="175" mass="20216">MVQNYKPAGVLIGFNCLFASFYDPDVNSSLYDFPIYFINNRAFSKIRALFANWEKASAIQLHFYRKDPPLIDCGMLVILFVAVFGVSTGGLWSGSVHKRLRLARIEEAKKRHETGRTEGEIENDVEPESVSFSYLILFIFLVFTIAFLLLLYFFYEVFGNRCFSLFSRFCCALYL</sequence>
<keyword evidence="1" id="KW-1133">Transmembrane helix</keyword>
<dbReference type="WBParaSite" id="SBAD_0000599201-mRNA-1">
    <property type="protein sequence ID" value="SBAD_0000599201-mRNA-1"/>
    <property type="gene ID" value="SBAD_0000599201"/>
</dbReference>
<evidence type="ECO:0000256" key="1">
    <source>
        <dbReference type="SAM" id="Phobius"/>
    </source>
</evidence>
<dbReference type="InterPro" id="IPR007369">
    <property type="entry name" value="Peptidase_A22B_SPP"/>
</dbReference>
<proteinExistence type="predicted"/>
<keyword evidence="1" id="KW-0812">Transmembrane</keyword>
<feature type="transmembrane region" description="Helical" evidence="1">
    <location>
        <begin position="70"/>
        <end position="92"/>
    </location>
</feature>
<dbReference type="GO" id="GO:0042500">
    <property type="term" value="F:aspartic endopeptidase activity, intramembrane cleaving"/>
    <property type="evidence" value="ECO:0007669"/>
    <property type="project" value="InterPro"/>
</dbReference>